<dbReference type="PANTHER" id="PTHR31465:SF9">
    <property type="entry name" value="SPHINGOID LONG-CHAIN BASE TRANSPORTER RSB1"/>
    <property type="match status" value="1"/>
</dbReference>
<evidence type="ECO:0000256" key="2">
    <source>
        <dbReference type="ARBA" id="ARBA00022692"/>
    </source>
</evidence>
<dbReference type="Proteomes" id="UP000027730">
    <property type="component" value="Unassembled WGS sequence"/>
</dbReference>
<evidence type="ECO:0000256" key="5">
    <source>
        <dbReference type="SAM" id="Phobius"/>
    </source>
</evidence>
<dbReference type="Pfam" id="PF04479">
    <property type="entry name" value="RTA1"/>
    <property type="match status" value="1"/>
</dbReference>
<dbReference type="AlphaFoldDB" id="A0A074W6Z4"/>
<evidence type="ECO:0000313" key="7">
    <source>
        <dbReference type="EMBL" id="KEQ68618.1"/>
    </source>
</evidence>
<organism evidence="7 8">
    <name type="scientific">Aureobasidium namibiae CBS 147.97</name>
    <dbReference type="NCBI Taxonomy" id="1043004"/>
    <lineage>
        <taxon>Eukaryota</taxon>
        <taxon>Fungi</taxon>
        <taxon>Dikarya</taxon>
        <taxon>Ascomycota</taxon>
        <taxon>Pezizomycotina</taxon>
        <taxon>Dothideomycetes</taxon>
        <taxon>Dothideomycetidae</taxon>
        <taxon>Dothideales</taxon>
        <taxon>Saccotheciaceae</taxon>
        <taxon>Aureobasidium</taxon>
    </lineage>
</organism>
<evidence type="ECO:0000313" key="8">
    <source>
        <dbReference type="Proteomes" id="UP000027730"/>
    </source>
</evidence>
<sequence>YTFTFIACDFLSMLLQAVGRALAATDSKTDPTDVGVNVMIAGLAFQVVSLALFMFLSLEFAYRAFKAREADLDFDFFNLRQRKMFRLLPYALALAAVTIFIRCAFSVAELQDGFSGDLASDEPMFMGSEGPIIIVAVVAMTLVHPGIAF</sequence>
<keyword evidence="8" id="KW-1185">Reference proteome</keyword>
<feature type="transmembrane region" description="Helical" evidence="5">
    <location>
        <begin position="128"/>
        <end position="147"/>
    </location>
</feature>
<feature type="non-terminal residue" evidence="7">
    <location>
        <position position="1"/>
    </location>
</feature>
<comment type="subcellular location">
    <subcellularLocation>
        <location evidence="1">Membrane</location>
        <topology evidence="1">Multi-pass membrane protein</topology>
    </subcellularLocation>
</comment>
<dbReference type="GO" id="GO:0005886">
    <property type="term" value="C:plasma membrane"/>
    <property type="evidence" value="ECO:0007669"/>
    <property type="project" value="TreeGrafter"/>
</dbReference>
<dbReference type="STRING" id="1043004.A0A074W6Z4"/>
<keyword evidence="4 5" id="KW-0472">Membrane</keyword>
<dbReference type="OrthoDB" id="4521223at2759"/>
<feature type="non-terminal residue" evidence="7">
    <location>
        <position position="149"/>
    </location>
</feature>
<dbReference type="PANTHER" id="PTHR31465">
    <property type="entry name" value="PROTEIN RTA1-RELATED"/>
    <property type="match status" value="1"/>
</dbReference>
<evidence type="ECO:0000256" key="1">
    <source>
        <dbReference type="ARBA" id="ARBA00004141"/>
    </source>
</evidence>
<keyword evidence="3 5" id="KW-1133">Transmembrane helix</keyword>
<gene>
    <name evidence="7" type="ORF">M436DRAFT_14779</name>
</gene>
<keyword evidence="2 5" id="KW-0812">Transmembrane</keyword>
<dbReference type="InterPro" id="IPR007568">
    <property type="entry name" value="RTA1"/>
</dbReference>
<dbReference type="HOGENOM" id="CLU_033465_6_4_1"/>
<proteinExistence type="predicted"/>
<feature type="chain" id="PRO_5001701185" description="RTA1 like protein" evidence="6">
    <location>
        <begin position="24"/>
        <end position="149"/>
    </location>
</feature>
<dbReference type="RefSeq" id="XP_013422792.1">
    <property type="nucleotide sequence ID" value="XM_013567338.1"/>
</dbReference>
<reference evidence="7 8" key="1">
    <citation type="journal article" date="2014" name="BMC Genomics">
        <title>Genome sequencing of four Aureobasidium pullulans varieties: biotechnological potential, stress tolerance, and description of new species.</title>
        <authorList>
            <person name="Gostin Ar C."/>
            <person name="Ohm R.A."/>
            <person name="Kogej T."/>
            <person name="Sonjak S."/>
            <person name="Turk M."/>
            <person name="Zajc J."/>
            <person name="Zalar P."/>
            <person name="Grube M."/>
            <person name="Sun H."/>
            <person name="Han J."/>
            <person name="Sharma A."/>
            <person name="Chiniquy J."/>
            <person name="Ngan C.Y."/>
            <person name="Lipzen A."/>
            <person name="Barry K."/>
            <person name="Grigoriev I.V."/>
            <person name="Gunde-Cimerman N."/>
        </authorList>
    </citation>
    <scope>NUCLEOTIDE SEQUENCE [LARGE SCALE GENOMIC DNA]</scope>
    <source>
        <strain evidence="7 8">CBS 147.97</strain>
    </source>
</reference>
<evidence type="ECO:0000256" key="6">
    <source>
        <dbReference type="SAM" id="SignalP"/>
    </source>
</evidence>
<evidence type="ECO:0000256" key="4">
    <source>
        <dbReference type="ARBA" id="ARBA00023136"/>
    </source>
</evidence>
<dbReference type="GO" id="GO:0000324">
    <property type="term" value="C:fungal-type vacuole"/>
    <property type="evidence" value="ECO:0007669"/>
    <property type="project" value="TreeGrafter"/>
</dbReference>
<evidence type="ECO:0008006" key="9">
    <source>
        <dbReference type="Google" id="ProtNLM"/>
    </source>
</evidence>
<protein>
    <recommendedName>
        <fullName evidence="9">RTA1 like protein</fullName>
    </recommendedName>
</protein>
<feature type="transmembrane region" description="Helical" evidence="5">
    <location>
        <begin position="39"/>
        <end position="58"/>
    </location>
</feature>
<feature type="transmembrane region" description="Helical" evidence="5">
    <location>
        <begin position="87"/>
        <end position="108"/>
    </location>
</feature>
<dbReference type="GeneID" id="25407846"/>
<dbReference type="EMBL" id="KL584727">
    <property type="protein sequence ID" value="KEQ68618.1"/>
    <property type="molecule type" value="Genomic_DNA"/>
</dbReference>
<keyword evidence="6" id="KW-0732">Signal</keyword>
<accession>A0A074W6Z4</accession>
<evidence type="ECO:0000256" key="3">
    <source>
        <dbReference type="ARBA" id="ARBA00022989"/>
    </source>
</evidence>
<feature type="signal peptide" evidence="6">
    <location>
        <begin position="1"/>
        <end position="23"/>
    </location>
</feature>
<name>A0A074W6Z4_9PEZI</name>